<reference evidence="1 4" key="2">
    <citation type="submission" date="2020-12" db="EMBL/GenBank/DDBJ databases">
        <title>FDA dAtabase for Regulatory Grade micrObial Sequences (FDA-ARGOS): Supporting development and validation of Infectious Disease Dx tests.</title>
        <authorList>
            <person name="Sproer C."/>
            <person name="Gronow S."/>
            <person name="Severitt S."/>
            <person name="Schroder I."/>
            <person name="Tallon L."/>
            <person name="Sadzewicz L."/>
            <person name="Zhao X."/>
            <person name="Boylan J."/>
            <person name="Ott S."/>
            <person name="Bowen H."/>
            <person name="Vavikolanu K."/>
            <person name="Mehta A."/>
            <person name="Aluvathingal J."/>
            <person name="Nadendla S."/>
            <person name="Lowell S."/>
            <person name="Myers T."/>
            <person name="Yan Y."/>
            <person name="Sichtig H."/>
        </authorList>
    </citation>
    <scope>NUCLEOTIDE SEQUENCE [LARGE SCALE GENOMIC DNA]</scope>
    <source>
        <strain evidence="1 4">FDAARGOS_890</strain>
    </source>
</reference>
<sequence>MLVTTVLVPNKAYTSAVMRMPSGEAKLTQPSQPLYGINTADPHVVLFAGGYPLFVNGKFVGAFGVGGGSWGQDEKIGRTVLKAFEAETK</sequence>
<proteinExistence type="predicted"/>
<evidence type="ECO:0000313" key="3">
    <source>
        <dbReference type="Proteomes" id="UP000183417"/>
    </source>
</evidence>
<dbReference type="InterPro" id="IPR005624">
    <property type="entry name" value="PduO/GlcC-like"/>
</dbReference>
<dbReference type="Proteomes" id="UP000595064">
    <property type="component" value="Chromosome"/>
</dbReference>
<dbReference type="Gene3D" id="3.30.450.150">
    <property type="entry name" value="Haem-degrading domain"/>
    <property type="match status" value="1"/>
</dbReference>
<reference evidence="2 3" key="1">
    <citation type="submission" date="2016-10" db="EMBL/GenBank/DDBJ databases">
        <authorList>
            <person name="de Groot N.N."/>
        </authorList>
    </citation>
    <scope>NUCLEOTIDE SEQUENCE [LARGE SCALE GENOMIC DNA]</scope>
    <source>
        <strain evidence="2 3">LMG 24775</strain>
    </source>
</reference>
<protein>
    <submittedName>
        <fullName evidence="2">Haem-degrading</fullName>
    </submittedName>
    <submittedName>
        <fullName evidence="1">Heme-binding protein</fullName>
    </submittedName>
</protein>
<gene>
    <name evidence="1" type="ORF">I6G47_23275</name>
    <name evidence="2" type="ORF">SAMN05421547_13345</name>
</gene>
<dbReference type="SUPFAM" id="SSF143744">
    <property type="entry name" value="GlcG-like"/>
    <property type="match status" value="1"/>
</dbReference>
<dbReference type="EMBL" id="FNPE01000033">
    <property type="protein sequence ID" value="SDZ54644.1"/>
    <property type="molecule type" value="Genomic_DNA"/>
</dbReference>
<dbReference type="Proteomes" id="UP000183417">
    <property type="component" value="Unassembled WGS sequence"/>
</dbReference>
<dbReference type="InterPro" id="IPR038084">
    <property type="entry name" value="PduO/GlcC-like_sf"/>
</dbReference>
<dbReference type="Pfam" id="PF03928">
    <property type="entry name" value="HbpS-like"/>
    <property type="match status" value="1"/>
</dbReference>
<evidence type="ECO:0000313" key="1">
    <source>
        <dbReference type="EMBL" id="QPS79910.1"/>
    </source>
</evidence>
<dbReference type="KEGG" id="dla:I6G47_23275"/>
<name>A0A1H3TWP1_9BURK</name>
<organism evidence="2 3">
    <name type="scientific">Delftia lacustris</name>
    <dbReference type="NCBI Taxonomy" id="558537"/>
    <lineage>
        <taxon>Bacteria</taxon>
        <taxon>Pseudomonadati</taxon>
        <taxon>Pseudomonadota</taxon>
        <taxon>Betaproteobacteria</taxon>
        <taxon>Burkholderiales</taxon>
        <taxon>Comamonadaceae</taxon>
        <taxon>Delftia</taxon>
    </lineage>
</organism>
<dbReference type="RefSeq" id="WP_016452111.1">
    <property type="nucleotide sequence ID" value="NZ_CP065748.1"/>
</dbReference>
<dbReference type="PANTHER" id="PTHR34309:SF1">
    <property type="entry name" value="PROTEIN GLCG"/>
    <property type="match status" value="1"/>
</dbReference>
<dbReference type="InterPro" id="IPR052517">
    <property type="entry name" value="GlcG_carb_metab_protein"/>
</dbReference>
<keyword evidence="4" id="KW-1185">Reference proteome</keyword>
<evidence type="ECO:0000313" key="4">
    <source>
        <dbReference type="Proteomes" id="UP000595064"/>
    </source>
</evidence>
<evidence type="ECO:0000313" key="2">
    <source>
        <dbReference type="EMBL" id="SDZ54644.1"/>
    </source>
</evidence>
<accession>A0A1H3TWP1</accession>
<dbReference type="AlphaFoldDB" id="A0A1H3TWP1"/>
<dbReference type="PANTHER" id="PTHR34309">
    <property type="entry name" value="SLR1406 PROTEIN"/>
    <property type="match status" value="1"/>
</dbReference>
<dbReference type="EMBL" id="CP065748">
    <property type="protein sequence ID" value="QPS79910.1"/>
    <property type="molecule type" value="Genomic_DNA"/>
</dbReference>